<comment type="similarity">
    <text evidence="2">Belongs to the glycosyl hydrolase 3 family.</text>
</comment>
<dbReference type="PANTHER" id="PTHR30480">
    <property type="entry name" value="BETA-HEXOSAMINIDASE-RELATED"/>
    <property type="match status" value="1"/>
</dbReference>
<dbReference type="GO" id="GO:0004563">
    <property type="term" value="F:beta-N-acetylhexosaminidase activity"/>
    <property type="evidence" value="ECO:0007669"/>
    <property type="project" value="UniProtKB-EC"/>
</dbReference>
<feature type="chain" id="PRO_5039141556" description="beta-N-acetylhexosaminidase" evidence="7">
    <location>
        <begin position="19"/>
        <end position="545"/>
    </location>
</feature>
<dbReference type="PROSITE" id="PS51257">
    <property type="entry name" value="PROKAR_LIPOPROTEIN"/>
    <property type="match status" value="1"/>
</dbReference>
<comment type="caution">
    <text evidence="9">The sequence shown here is derived from an EMBL/GenBank/DDBJ whole genome shotgun (WGS) entry which is preliminary data.</text>
</comment>
<dbReference type="Gene3D" id="3.20.20.300">
    <property type="entry name" value="Glycoside hydrolase, family 3, N-terminal domain"/>
    <property type="match status" value="1"/>
</dbReference>
<dbReference type="Proteomes" id="UP000031488">
    <property type="component" value="Unassembled WGS sequence"/>
</dbReference>
<dbReference type="InterPro" id="IPR050226">
    <property type="entry name" value="NagZ_Beta-hexosaminidase"/>
</dbReference>
<dbReference type="GO" id="GO:0009254">
    <property type="term" value="P:peptidoglycan turnover"/>
    <property type="evidence" value="ECO:0007669"/>
    <property type="project" value="TreeGrafter"/>
</dbReference>
<evidence type="ECO:0000256" key="1">
    <source>
        <dbReference type="ARBA" id="ARBA00001231"/>
    </source>
</evidence>
<dbReference type="InterPro" id="IPR017853">
    <property type="entry name" value="GH"/>
</dbReference>
<dbReference type="RefSeq" id="WP_235355061.1">
    <property type="nucleotide sequence ID" value="NZ_JTJZ01000019.1"/>
</dbReference>
<evidence type="ECO:0000259" key="8">
    <source>
        <dbReference type="Pfam" id="PF00933"/>
    </source>
</evidence>
<evidence type="ECO:0000256" key="3">
    <source>
        <dbReference type="ARBA" id="ARBA00012663"/>
    </source>
</evidence>
<dbReference type="PANTHER" id="PTHR30480:SF13">
    <property type="entry name" value="BETA-HEXOSAMINIDASE"/>
    <property type="match status" value="1"/>
</dbReference>
<gene>
    <name evidence="9" type="ORF">AE0388_2072</name>
</gene>
<organism evidence="9 10">
    <name type="scientific">Brevibacterium linens</name>
    <dbReference type="NCBI Taxonomy" id="1703"/>
    <lineage>
        <taxon>Bacteria</taxon>
        <taxon>Bacillati</taxon>
        <taxon>Actinomycetota</taxon>
        <taxon>Actinomycetes</taxon>
        <taxon>Micrococcales</taxon>
        <taxon>Brevibacteriaceae</taxon>
        <taxon>Brevibacterium</taxon>
    </lineage>
</organism>
<proteinExistence type="inferred from homology"/>
<dbReference type="SUPFAM" id="SSF51445">
    <property type="entry name" value="(Trans)glycosidases"/>
    <property type="match status" value="1"/>
</dbReference>
<feature type="compositionally biased region" description="Polar residues" evidence="6">
    <location>
        <begin position="34"/>
        <end position="53"/>
    </location>
</feature>
<feature type="region of interest" description="Disordered" evidence="6">
    <location>
        <begin position="19"/>
        <end position="66"/>
    </location>
</feature>
<protein>
    <recommendedName>
        <fullName evidence="3">beta-N-acetylhexosaminidase</fullName>
        <ecNumber evidence="3">3.2.1.52</ecNumber>
    </recommendedName>
</protein>
<dbReference type="GO" id="GO:0005975">
    <property type="term" value="P:carbohydrate metabolic process"/>
    <property type="evidence" value="ECO:0007669"/>
    <property type="project" value="InterPro"/>
</dbReference>
<evidence type="ECO:0000256" key="2">
    <source>
        <dbReference type="ARBA" id="ARBA00005336"/>
    </source>
</evidence>
<dbReference type="EMBL" id="JTJZ01000019">
    <property type="protein sequence ID" value="KHS52422.1"/>
    <property type="molecule type" value="Genomic_DNA"/>
</dbReference>
<dbReference type="PATRIC" id="fig|1703.6.peg.1964"/>
<keyword evidence="7" id="KW-0732">Signal</keyword>
<evidence type="ECO:0000256" key="4">
    <source>
        <dbReference type="ARBA" id="ARBA00022801"/>
    </source>
</evidence>
<sequence length="545" mass="55748">MLRSRLSLLALTTTLALAGCSGGASTPEADSKDTQSSSGAAAESDPQSGAKTESSLDDPADADPADFKDEAADIVGDFSDDELAGSLIIGTWEGSDTQTPVDMVKQNHLGGVIVMGYNLSENPTKDQVTDLTKKISGARTKGQPVSIGVDQEGGPVSRLSSAALPFPPLMGLAATDDSDLITDATTVQGQNLTDLGFTIDFAPDSDVTVGPKDKAINVRSGGTDHEDVAGVVADAVEGYRSGGVASSAKHFPGHGRLGVDSHESLPVSEKSIEEMEDSDLLPFKSAVKAGVPMVMMGHIGLPDAKTTPATLNEKAYSALRETLDYDGVITTDALNMKAVPQNLNGGETVKALAAGADIALMPPDSGAAQKAIVKAMGDGTLEKKDVVEKSERVVATQLATAEAQKSVQAGDSDAKDPKKVLTKVADKSLTVLKGECSFAGTDSISIVGGSDKEKAALKEAAEAEGLTVGSGGTSVSLSPSTSAEVAVGTAAPWTMRSTSAKSAVTAYDSNPYALRAVAKWLKGDLEASGELPAEYDGSDRAPDCG</sequence>
<feature type="signal peptide" evidence="7">
    <location>
        <begin position="1"/>
        <end position="18"/>
    </location>
</feature>
<accession>A0A0B9A0V7</accession>
<evidence type="ECO:0000313" key="9">
    <source>
        <dbReference type="EMBL" id="KHS52422.1"/>
    </source>
</evidence>
<keyword evidence="5" id="KW-0326">Glycosidase</keyword>
<name>A0A0B9A0V7_BRELN</name>
<dbReference type="Pfam" id="PF00933">
    <property type="entry name" value="Glyco_hydro_3"/>
    <property type="match status" value="1"/>
</dbReference>
<evidence type="ECO:0000256" key="6">
    <source>
        <dbReference type="SAM" id="MobiDB-lite"/>
    </source>
</evidence>
<feature type="compositionally biased region" description="Acidic residues" evidence="6">
    <location>
        <begin position="55"/>
        <end position="64"/>
    </location>
</feature>
<feature type="domain" description="Glycoside hydrolase family 3 N-terminal" evidence="8">
    <location>
        <begin position="96"/>
        <end position="394"/>
    </location>
</feature>
<keyword evidence="4 9" id="KW-0378">Hydrolase</keyword>
<evidence type="ECO:0000256" key="5">
    <source>
        <dbReference type="ARBA" id="ARBA00023295"/>
    </source>
</evidence>
<comment type="catalytic activity">
    <reaction evidence="1">
        <text>Hydrolysis of terminal non-reducing N-acetyl-D-hexosamine residues in N-acetyl-beta-D-hexosaminides.</text>
        <dbReference type="EC" id="3.2.1.52"/>
    </reaction>
</comment>
<dbReference type="InterPro" id="IPR036962">
    <property type="entry name" value="Glyco_hydro_3_N_sf"/>
</dbReference>
<evidence type="ECO:0000313" key="10">
    <source>
        <dbReference type="Proteomes" id="UP000031488"/>
    </source>
</evidence>
<dbReference type="EC" id="3.2.1.52" evidence="3"/>
<reference evidence="9 10" key="1">
    <citation type="submission" date="2014-11" db="EMBL/GenBank/DDBJ databases">
        <title>Draft Genome Sequence of Brevibacterium linens AE038-8.</title>
        <authorList>
            <person name="Maizel D."/>
            <person name="Utturkar S.M."/>
            <person name="Brown S.D."/>
            <person name="Ferrero M."/>
            <person name="Rosen B.P."/>
        </authorList>
    </citation>
    <scope>NUCLEOTIDE SEQUENCE [LARGE SCALE GENOMIC DNA]</scope>
    <source>
        <strain evidence="9 10">AE038-8</strain>
    </source>
</reference>
<keyword evidence="10" id="KW-1185">Reference proteome</keyword>
<evidence type="ECO:0000256" key="7">
    <source>
        <dbReference type="SAM" id="SignalP"/>
    </source>
</evidence>
<dbReference type="InterPro" id="IPR001764">
    <property type="entry name" value="Glyco_hydro_3_N"/>
</dbReference>
<dbReference type="AlphaFoldDB" id="A0A0B9A0V7"/>